<name>A0A1X2H252_SYNRA</name>
<dbReference type="OrthoDB" id="25131at2759"/>
<accession>A0A1X2H252</accession>
<dbReference type="SUPFAM" id="SSF49899">
    <property type="entry name" value="Concanavalin A-like lectins/glucanases"/>
    <property type="match status" value="1"/>
</dbReference>
<protein>
    <submittedName>
        <fullName evidence="5">Concanavalin A-like lectin/glucanase domain-containing protein</fullName>
    </submittedName>
</protein>
<organism evidence="5 6">
    <name type="scientific">Syncephalastrum racemosum</name>
    <name type="common">Filamentous fungus</name>
    <dbReference type="NCBI Taxonomy" id="13706"/>
    <lineage>
        <taxon>Eukaryota</taxon>
        <taxon>Fungi</taxon>
        <taxon>Fungi incertae sedis</taxon>
        <taxon>Mucoromycota</taxon>
        <taxon>Mucoromycotina</taxon>
        <taxon>Mucoromycetes</taxon>
        <taxon>Mucorales</taxon>
        <taxon>Syncephalastraceae</taxon>
        <taxon>Syncephalastrum</taxon>
    </lineage>
</organism>
<keyword evidence="1" id="KW-0378">Hydrolase</keyword>
<dbReference type="InterPro" id="IPR000757">
    <property type="entry name" value="Beta-glucanase-like"/>
</dbReference>
<dbReference type="EMBL" id="MCGN01000011">
    <property type="protein sequence ID" value="ORY91429.1"/>
    <property type="molecule type" value="Genomic_DNA"/>
</dbReference>
<dbReference type="CDD" id="cd00413">
    <property type="entry name" value="Glyco_hydrolase_16"/>
    <property type="match status" value="1"/>
</dbReference>
<dbReference type="PANTHER" id="PTHR38121:SF2">
    <property type="entry name" value="ACYLTRANSFERASE 3 DOMAIN-CONTAINING PROTEIN"/>
    <property type="match status" value="1"/>
</dbReference>
<keyword evidence="2" id="KW-0326">Glycosidase</keyword>
<comment type="caution">
    <text evidence="5">The sequence shown here is derived from an EMBL/GenBank/DDBJ whole genome shotgun (WGS) entry which is preliminary data.</text>
</comment>
<dbReference type="AlphaFoldDB" id="A0A1X2H252"/>
<evidence type="ECO:0000313" key="5">
    <source>
        <dbReference type="EMBL" id="ORY91429.1"/>
    </source>
</evidence>
<dbReference type="STRING" id="13706.A0A1X2H252"/>
<reference evidence="5 6" key="1">
    <citation type="submission" date="2016-07" db="EMBL/GenBank/DDBJ databases">
        <title>Pervasive Adenine N6-methylation of Active Genes in Fungi.</title>
        <authorList>
            <consortium name="DOE Joint Genome Institute"/>
            <person name="Mondo S.J."/>
            <person name="Dannebaum R.O."/>
            <person name="Kuo R.C."/>
            <person name="Labutti K."/>
            <person name="Haridas S."/>
            <person name="Kuo A."/>
            <person name="Salamov A."/>
            <person name="Ahrendt S.R."/>
            <person name="Lipzen A."/>
            <person name="Sullivan W."/>
            <person name="Andreopoulos W.B."/>
            <person name="Clum A."/>
            <person name="Lindquist E."/>
            <person name="Daum C."/>
            <person name="Ramamoorthy G.K."/>
            <person name="Gryganskyi A."/>
            <person name="Culley D."/>
            <person name="Magnuson J.K."/>
            <person name="James T.Y."/>
            <person name="O'Malley M.A."/>
            <person name="Stajich J.E."/>
            <person name="Spatafora J.W."/>
            <person name="Visel A."/>
            <person name="Grigoriev I.V."/>
        </authorList>
    </citation>
    <scope>NUCLEOTIDE SEQUENCE [LARGE SCALE GENOMIC DNA]</scope>
    <source>
        <strain evidence="5 6">NRRL 2496</strain>
    </source>
</reference>
<dbReference type="InterPro" id="IPR008264">
    <property type="entry name" value="Beta_glucanase"/>
</dbReference>
<feature type="active site" description="Proton donor" evidence="3">
    <location>
        <position position="88"/>
    </location>
</feature>
<proteinExistence type="predicted"/>
<dbReference type="PANTHER" id="PTHR38121">
    <property type="entry name" value="GH16 DOMAIN-CONTAINING PROTEIN"/>
    <property type="match status" value="1"/>
</dbReference>
<gene>
    <name evidence="5" type="ORF">BCR43DRAFT_480262</name>
</gene>
<dbReference type="Proteomes" id="UP000242180">
    <property type="component" value="Unassembled WGS sequence"/>
</dbReference>
<evidence type="ECO:0000259" key="4">
    <source>
        <dbReference type="PROSITE" id="PS51762"/>
    </source>
</evidence>
<evidence type="ECO:0000256" key="3">
    <source>
        <dbReference type="PIRSR" id="PIRSR608264-1"/>
    </source>
</evidence>
<evidence type="ECO:0000313" key="6">
    <source>
        <dbReference type="Proteomes" id="UP000242180"/>
    </source>
</evidence>
<dbReference type="PROSITE" id="PS51762">
    <property type="entry name" value="GH16_2"/>
    <property type="match status" value="1"/>
</dbReference>
<keyword evidence="6" id="KW-1185">Reference proteome</keyword>
<dbReference type="GO" id="GO:0030246">
    <property type="term" value="F:carbohydrate binding"/>
    <property type="evidence" value="ECO:0007669"/>
    <property type="project" value="UniProtKB-KW"/>
</dbReference>
<dbReference type="OMA" id="QRESWND"/>
<feature type="active site" description="Nucleophile" evidence="3">
    <location>
        <position position="84"/>
    </location>
</feature>
<evidence type="ECO:0000256" key="2">
    <source>
        <dbReference type="ARBA" id="ARBA00023295"/>
    </source>
</evidence>
<dbReference type="GO" id="GO:0005975">
    <property type="term" value="P:carbohydrate metabolic process"/>
    <property type="evidence" value="ECO:0007669"/>
    <property type="project" value="InterPro"/>
</dbReference>
<sequence>MDYTVSAKHPNTFDRVFDPNNVRISEDGGIQLRVRRAADGRYTSASFGTKRQDMLYGTYRASIKTSNEPGTVAAFFFYRNNTCEIDMESLSRIQNPWKTYLSVQPQIYNADGSASNVTNDKHVLDFDPTTAFHEYRFDWTPTDVTYFLDGQQAQQFNASVPQAPGRVILNHWTDGNPNYSGAAPSQDAVLQVANLTVFFNSSEASGAPKCQHRTAPCSVAGISNTQDSVKES</sequence>
<dbReference type="GO" id="GO:0004553">
    <property type="term" value="F:hydrolase activity, hydrolyzing O-glycosyl compounds"/>
    <property type="evidence" value="ECO:0007669"/>
    <property type="project" value="InterPro"/>
</dbReference>
<feature type="domain" description="GH16" evidence="4">
    <location>
        <begin position="1"/>
        <end position="203"/>
    </location>
</feature>
<dbReference type="Gene3D" id="2.60.120.200">
    <property type="match status" value="1"/>
</dbReference>
<dbReference type="InParanoid" id="A0A1X2H252"/>
<dbReference type="Pfam" id="PF00722">
    <property type="entry name" value="Glyco_hydro_16"/>
    <property type="match status" value="1"/>
</dbReference>
<keyword evidence="5" id="KW-0430">Lectin</keyword>
<evidence type="ECO:0000256" key="1">
    <source>
        <dbReference type="ARBA" id="ARBA00022801"/>
    </source>
</evidence>
<dbReference type="PRINTS" id="PR00737">
    <property type="entry name" value="GLHYDRLASE16"/>
</dbReference>
<dbReference type="InterPro" id="IPR013320">
    <property type="entry name" value="ConA-like_dom_sf"/>
</dbReference>